<evidence type="ECO:0000313" key="3">
    <source>
        <dbReference type="EMBL" id="SQH73662.1"/>
    </source>
</evidence>
<dbReference type="EMBL" id="JQJC01000022">
    <property type="protein sequence ID" value="KGN93908.1"/>
    <property type="molecule type" value="Genomic_DNA"/>
</dbReference>
<sequence>MHTILIKPLFDGLLRHKKAVNRQAFCSLFLLLTALLLGSGLASAQQTSPQASEAIMWKYRKSSNATFVQVGETALSEYGARYCRTLTLRPVKLSQLKKIEKAVATDREEAKVVKEVIDKGRLVSGYYEYEIDRQGFKSFLIYVFRTDQSVYLITLSGKQGSDELAEQLRSRAEE</sequence>
<dbReference type="KEGG" id="pcre:NCTC12858_01526"/>
<evidence type="ECO:0000313" key="2">
    <source>
        <dbReference type="EMBL" id="KGN93908.1"/>
    </source>
</evidence>
<name>A0A0A2FSF0_9PORP</name>
<keyword evidence="5" id="KW-1185">Reference proteome</keyword>
<gene>
    <name evidence="2" type="ORF">HQ38_07800</name>
    <name evidence="3" type="ORF">NCTC12858_01526</name>
</gene>
<dbReference type="STRING" id="393921.HQ45_08470"/>
<feature type="chain" id="PRO_5043118595" description="DUF4252 domain-containing protein" evidence="1">
    <location>
        <begin position="45"/>
        <end position="174"/>
    </location>
</feature>
<dbReference type="Proteomes" id="UP000249300">
    <property type="component" value="Chromosome 1"/>
</dbReference>
<dbReference type="InterPro" id="IPR046090">
    <property type="entry name" value="DUF6108"/>
</dbReference>
<protein>
    <recommendedName>
        <fullName evidence="6">DUF4252 domain-containing protein</fullName>
    </recommendedName>
</protein>
<feature type="signal peptide" evidence="1">
    <location>
        <begin position="1"/>
        <end position="44"/>
    </location>
</feature>
<dbReference type="Pfam" id="PF19603">
    <property type="entry name" value="DUF6108"/>
    <property type="match status" value="1"/>
</dbReference>
<dbReference type="AlphaFoldDB" id="A0A0A2FSF0"/>
<evidence type="ECO:0000256" key="1">
    <source>
        <dbReference type="SAM" id="SignalP"/>
    </source>
</evidence>
<evidence type="ECO:0000313" key="5">
    <source>
        <dbReference type="Proteomes" id="UP000249300"/>
    </source>
</evidence>
<dbReference type="Proteomes" id="UP000030136">
    <property type="component" value="Unassembled WGS sequence"/>
</dbReference>
<proteinExistence type="predicted"/>
<evidence type="ECO:0008006" key="6">
    <source>
        <dbReference type="Google" id="ProtNLM"/>
    </source>
</evidence>
<reference evidence="3 5" key="2">
    <citation type="submission" date="2018-06" db="EMBL/GenBank/DDBJ databases">
        <authorList>
            <consortium name="Pathogen Informatics"/>
            <person name="Doyle S."/>
        </authorList>
    </citation>
    <scope>NUCLEOTIDE SEQUENCE [LARGE SCALE GENOMIC DNA]</scope>
    <source>
        <strain evidence="3 5">NCTC12858</strain>
    </source>
</reference>
<dbReference type="EMBL" id="LS483447">
    <property type="protein sequence ID" value="SQH73662.1"/>
    <property type="molecule type" value="Genomic_DNA"/>
</dbReference>
<accession>A0A0A2FSF0</accession>
<organism evidence="2 4">
    <name type="scientific">Porphyromonas crevioricanis</name>
    <dbReference type="NCBI Taxonomy" id="393921"/>
    <lineage>
        <taxon>Bacteria</taxon>
        <taxon>Pseudomonadati</taxon>
        <taxon>Bacteroidota</taxon>
        <taxon>Bacteroidia</taxon>
        <taxon>Bacteroidales</taxon>
        <taxon>Porphyromonadaceae</taxon>
        <taxon>Porphyromonas</taxon>
    </lineage>
</organism>
<keyword evidence="1" id="KW-0732">Signal</keyword>
<evidence type="ECO:0000313" key="4">
    <source>
        <dbReference type="Proteomes" id="UP000030136"/>
    </source>
</evidence>
<reference evidence="2 4" key="1">
    <citation type="submission" date="2014-08" db="EMBL/GenBank/DDBJ databases">
        <title>Porphyromonas crevioricanis strain:COT-253_OH1447 Genome sequencing.</title>
        <authorList>
            <person name="Wallis C."/>
            <person name="Deusch O."/>
            <person name="O'Flynn C."/>
            <person name="Davis I."/>
            <person name="Jospin G."/>
            <person name="Darling A.E."/>
            <person name="Coil D.A."/>
            <person name="Alexiev A."/>
            <person name="Horsfall A."/>
            <person name="Kirkwood N."/>
            <person name="Harris S."/>
            <person name="Eisen J.A."/>
        </authorList>
    </citation>
    <scope>NUCLEOTIDE SEQUENCE [LARGE SCALE GENOMIC DNA]</scope>
    <source>
        <strain evidence="4">COT-253 OH1447</strain>
        <strain evidence="2">COT-253_OH1447</strain>
    </source>
</reference>